<dbReference type="AlphaFoldDB" id="A0A450U5F4"/>
<accession>A0A450U5F4</accession>
<name>A0A450U5F4_9GAMM</name>
<protein>
    <submittedName>
        <fullName evidence="1">Uncharacterized protein</fullName>
    </submittedName>
</protein>
<evidence type="ECO:0000313" key="2">
    <source>
        <dbReference type="EMBL" id="VFJ88184.1"/>
    </source>
</evidence>
<dbReference type="EMBL" id="CAADFG010000001">
    <property type="protein sequence ID" value="VFJ86363.1"/>
    <property type="molecule type" value="Genomic_DNA"/>
</dbReference>
<dbReference type="EMBL" id="CAADFI010000001">
    <property type="protein sequence ID" value="VFJ88184.1"/>
    <property type="molecule type" value="Genomic_DNA"/>
</dbReference>
<proteinExistence type="predicted"/>
<organism evidence="1">
    <name type="scientific">Candidatus Kentrum eta</name>
    <dbReference type="NCBI Taxonomy" id="2126337"/>
    <lineage>
        <taxon>Bacteria</taxon>
        <taxon>Pseudomonadati</taxon>
        <taxon>Pseudomonadota</taxon>
        <taxon>Gammaproteobacteria</taxon>
        <taxon>Candidatus Kentrum</taxon>
    </lineage>
</organism>
<gene>
    <name evidence="1" type="ORF">BECKH772A_GA0070896_1000121</name>
    <name evidence="2" type="ORF">BECKH772B_GA0070898_1000112</name>
    <name evidence="3" type="ORF">BECKH772C_GA0070978_1000221</name>
</gene>
<sequence length="104" mass="11182">MESAVVDWATMASKPDAIASFRDASGYFPVGMGGDSIFRDHSDIYPAPPVDVLDFHEAKNAYVMDREAAMMARGEARRAVEAKNEALRAPESELPGAPVIVPDG</sequence>
<reference evidence="1" key="1">
    <citation type="submission" date="2019-02" db="EMBL/GenBank/DDBJ databases">
        <authorList>
            <person name="Gruber-Vodicka R. H."/>
            <person name="Seah K. B. B."/>
        </authorList>
    </citation>
    <scope>NUCLEOTIDE SEQUENCE</scope>
    <source>
        <strain evidence="3">BECK_SA2B12</strain>
        <strain evidence="1">BECK_SA2B15</strain>
        <strain evidence="2">BECK_SA2B20</strain>
    </source>
</reference>
<dbReference type="EMBL" id="CAADFJ010000002">
    <property type="protein sequence ID" value="VFJ95407.1"/>
    <property type="molecule type" value="Genomic_DNA"/>
</dbReference>
<evidence type="ECO:0000313" key="3">
    <source>
        <dbReference type="EMBL" id="VFJ95407.1"/>
    </source>
</evidence>
<evidence type="ECO:0000313" key="1">
    <source>
        <dbReference type="EMBL" id="VFJ86363.1"/>
    </source>
</evidence>